<evidence type="ECO:0000256" key="5">
    <source>
        <dbReference type="SAM" id="MobiDB-lite"/>
    </source>
</evidence>
<feature type="region of interest" description="Disordered" evidence="5">
    <location>
        <begin position="913"/>
        <end position="974"/>
    </location>
</feature>
<dbReference type="GO" id="GO:0004439">
    <property type="term" value="F:phosphatidylinositol-4,5-bisphosphate 5-phosphatase activity"/>
    <property type="evidence" value="ECO:0007669"/>
    <property type="project" value="UniProtKB-EC"/>
</dbReference>
<dbReference type="STRING" id="765915.A0A1Y2HSG2"/>
<dbReference type="EC" id="3.1.3.36" evidence="3"/>
<dbReference type="SUPFAM" id="SSF56219">
    <property type="entry name" value="DNase I-like"/>
    <property type="match status" value="1"/>
</dbReference>
<evidence type="ECO:0000256" key="3">
    <source>
        <dbReference type="ARBA" id="ARBA00013044"/>
    </source>
</evidence>
<dbReference type="PANTHER" id="PTHR11200:SF257">
    <property type="entry name" value="PHOSPHOINOSITIDE 5-PHOSPHATASE"/>
    <property type="match status" value="1"/>
</dbReference>
<keyword evidence="8" id="KW-1185">Reference proteome</keyword>
<keyword evidence="7" id="KW-0255">Endonuclease</keyword>
<evidence type="ECO:0000313" key="8">
    <source>
        <dbReference type="Proteomes" id="UP000193411"/>
    </source>
</evidence>
<dbReference type="InterPro" id="IPR000300">
    <property type="entry name" value="IPPc"/>
</dbReference>
<organism evidence="7 8">
    <name type="scientific">Catenaria anguillulae PL171</name>
    <dbReference type="NCBI Taxonomy" id="765915"/>
    <lineage>
        <taxon>Eukaryota</taxon>
        <taxon>Fungi</taxon>
        <taxon>Fungi incertae sedis</taxon>
        <taxon>Blastocladiomycota</taxon>
        <taxon>Blastocladiomycetes</taxon>
        <taxon>Blastocladiales</taxon>
        <taxon>Catenariaceae</taxon>
        <taxon>Catenaria</taxon>
    </lineage>
</organism>
<gene>
    <name evidence="7" type="ORF">BCR44DRAFT_1035063</name>
</gene>
<dbReference type="PROSITE" id="PS50275">
    <property type="entry name" value="SAC"/>
    <property type="match status" value="1"/>
</dbReference>
<keyword evidence="4" id="KW-0378">Hydrolase</keyword>
<reference evidence="7 8" key="1">
    <citation type="submission" date="2016-07" db="EMBL/GenBank/DDBJ databases">
        <title>Pervasive Adenine N6-methylation of Active Genes in Fungi.</title>
        <authorList>
            <consortium name="DOE Joint Genome Institute"/>
            <person name="Mondo S.J."/>
            <person name="Dannebaum R.O."/>
            <person name="Kuo R.C."/>
            <person name="Labutti K."/>
            <person name="Haridas S."/>
            <person name="Kuo A."/>
            <person name="Salamov A."/>
            <person name="Ahrendt S.R."/>
            <person name="Lipzen A."/>
            <person name="Sullivan W."/>
            <person name="Andreopoulos W.B."/>
            <person name="Clum A."/>
            <person name="Lindquist E."/>
            <person name="Daum C."/>
            <person name="Ramamoorthy G.K."/>
            <person name="Gryganskyi A."/>
            <person name="Culley D."/>
            <person name="Magnuson J.K."/>
            <person name="James T.Y."/>
            <person name="O'Malley M.A."/>
            <person name="Stajich J.E."/>
            <person name="Spatafora J.W."/>
            <person name="Visel A."/>
            <person name="Grigoriev I.V."/>
        </authorList>
    </citation>
    <scope>NUCLEOTIDE SEQUENCE [LARGE SCALE GENOMIC DNA]</scope>
    <source>
        <strain evidence="7 8">PL171</strain>
    </source>
</reference>
<dbReference type="EMBL" id="MCFL01000012">
    <property type="protein sequence ID" value="ORZ37538.1"/>
    <property type="molecule type" value="Genomic_DNA"/>
</dbReference>
<dbReference type="OrthoDB" id="405996at2759"/>
<dbReference type="Proteomes" id="UP000193411">
    <property type="component" value="Unassembled WGS sequence"/>
</dbReference>
<evidence type="ECO:0000256" key="4">
    <source>
        <dbReference type="ARBA" id="ARBA00022801"/>
    </source>
</evidence>
<evidence type="ECO:0000259" key="6">
    <source>
        <dbReference type="PROSITE" id="PS50275"/>
    </source>
</evidence>
<dbReference type="SMART" id="SM00128">
    <property type="entry name" value="IPPc"/>
    <property type="match status" value="1"/>
</dbReference>
<keyword evidence="7" id="KW-0540">Nuclease</keyword>
<evidence type="ECO:0000256" key="1">
    <source>
        <dbReference type="ARBA" id="ARBA00008943"/>
    </source>
</evidence>
<evidence type="ECO:0000256" key="2">
    <source>
        <dbReference type="ARBA" id="ARBA00009678"/>
    </source>
</evidence>
<keyword evidence="7" id="KW-0269">Exonuclease</keyword>
<feature type="region of interest" description="Disordered" evidence="5">
    <location>
        <begin position="76"/>
        <end position="99"/>
    </location>
</feature>
<dbReference type="Gene3D" id="3.60.10.10">
    <property type="entry name" value="Endonuclease/exonuclease/phosphatase"/>
    <property type="match status" value="1"/>
</dbReference>
<dbReference type="InterPro" id="IPR002013">
    <property type="entry name" value="SAC_dom"/>
</dbReference>
<feature type="compositionally biased region" description="Low complexity" evidence="5">
    <location>
        <begin position="958"/>
        <end position="974"/>
    </location>
</feature>
<comment type="caution">
    <text evidence="7">The sequence shown here is derived from an EMBL/GenBank/DDBJ whole genome shotgun (WGS) entry which is preliminary data.</text>
</comment>
<evidence type="ECO:0000313" key="7">
    <source>
        <dbReference type="EMBL" id="ORZ37538.1"/>
    </source>
</evidence>
<dbReference type="GO" id="GO:0046856">
    <property type="term" value="P:phosphatidylinositol dephosphorylation"/>
    <property type="evidence" value="ECO:0007669"/>
    <property type="project" value="InterPro"/>
</dbReference>
<name>A0A1Y2HSG2_9FUNG</name>
<accession>A0A1Y2HSG2</accession>
<feature type="domain" description="SAC" evidence="6">
    <location>
        <begin position="112"/>
        <end position="433"/>
    </location>
</feature>
<dbReference type="Pfam" id="PF22669">
    <property type="entry name" value="Exo_endo_phos2"/>
    <property type="match status" value="1"/>
</dbReference>
<dbReference type="GO" id="GO:0004519">
    <property type="term" value="F:endonuclease activity"/>
    <property type="evidence" value="ECO:0007669"/>
    <property type="project" value="UniProtKB-KW"/>
</dbReference>
<comment type="similarity">
    <text evidence="1">Belongs to the synaptojanin family.</text>
</comment>
<comment type="similarity">
    <text evidence="2">In the central section; belongs to the inositol 1,4,5-trisphosphate 5-phosphatase family.</text>
</comment>
<protein>
    <recommendedName>
        <fullName evidence="3">phosphoinositide 5-phosphatase</fullName>
        <ecNumber evidence="3">3.1.3.36</ecNumber>
    </recommendedName>
</protein>
<dbReference type="InterPro" id="IPR036691">
    <property type="entry name" value="Endo/exonu/phosph_ase_sf"/>
</dbReference>
<dbReference type="Pfam" id="PF02383">
    <property type="entry name" value="Syja_N"/>
    <property type="match status" value="1"/>
</dbReference>
<dbReference type="InterPro" id="IPR046985">
    <property type="entry name" value="IP5"/>
</dbReference>
<dbReference type="GO" id="GO:0004527">
    <property type="term" value="F:exonuclease activity"/>
    <property type="evidence" value="ECO:0007669"/>
    <property type="project" value="UniProtKB-KW"/>
</dbReference>
<dbReference type="AlphaFoldDB" id="A0A1Y2HSG2"/>
<sequence length="974" mass="106698">MLNARVQPASAIDLVQYTSRPAVPVYGVLGVLNVGADVFVGVVTGVEEVAEVDGAVVVRVTDVEFVSLGSDLYDRSSAQPRNPYDDYDTTGPGGMNPSSTQATAFAHPCESFSRLLCSGQFYFSINNTLDLSRTTQYRATTSEPVPDEQFVWNHHMQAPLHPILAAADAIGEVEAPFLVHVIHGYVGKAQVGYRSLTIISRMSTRRAGTRYNTRGIDDSGSVANFVETEMIYSTPTSLLSFVQVRGSVPVFWDQPGLQVVGHKVQITRSREATKPAFERHMSDLSEKYGRVVAVNLVAQDAGGEGVLGMEYRTQFDLAAAAPEARVLHDFDFHAECRGNNYAALGRLVDRVDEDLIRMMCFLADVENNQVVMHQSGVFRVNCVDCLDRTNVVQGLLAEQALKNFVQGLPAQMTDDFKELWANNGDAISRIYAGTGALKSGFTRSGKRTIAGLLDDSVKSVGRFVINNFQDKSRQDTIDTLLGKVKTRKIEVHDPLIESVKQQLYARAHEFTSSRQLYIHIGTYNVNGKLPQEPIDTWLRAPGTGDIAPDIFAIGFQEIVELTAGQIVSADPMKRQMWQQELVTAIRRCYGPDYVLVCDGQLVGAAILIYAKSSLTAHIHSVEMSIVKTGLGGMTGNKGGISISLTVHDTPFCFVTAHFAAGQSAVDDRNRDYAVIASESMFKRGRSIADHDHIVWFGDFNYRVDLDNEAVRSLVAANRFPDLLARDQLHAVRRAGKSFPGFAEGQITFPPTYKYDNGSNTYDTSEKARIPAWCDRILYKSHATSKHAQRAHALMAGSGSDAGGTTPLPAFSPLELIKYARAELLVSDHKPVLALFSVQVAVIDHKRKQAIYQGLFAQRTSRNPFRALMAAEEARKKEAVATATLISLADDESTSPQLPPPSSDTYQWWVEGVAQQQQQPQQPQAPPVAFTGPPMGMGFPSNPWADVSLSRASVPSPPQQSVSGSSNQNNWSLLD</sequence>
<proteinExistence type="inferred from homology"/>
<dbReference type="PANTHER" id="PTHR11200">
    <property type="entry name" value="INOSITOL 5-PHOSPHATASE"/>
    <property type="match status" value="1"/>
</dbReference>